<protein>
    <recommendedName>
        <fullName evidence="1">Transcriptional regulator TbsP-like C-terminal domain-containing protein</fullName>
    </recommendedName>
</protein>
<evidence type="ECO:0000313" key="3">
    <source>
        <dbReference type="Proteomes" id="UP000195137"/>
    </source>
</evidence>
<dbReference type="OrthoDB" id="193708at2157"/>
<name>A0A1Y3GAI4_9EURY</name>
<accession>A0A1Y3GAI4</accession>
<dbReference type="EMBL" id="MRZU01000004">
    <property type="protein sequence ID" value="OUJ18462.1"/>
    <property type="molecule type" value="Genomic_DNA"/>
</dbReference>
<comment type="caution">
    <text evidence="2">The sequence shown here is derived from an EMBL/GenBank/DDBJ whole genome shotgun (WGS) entry which is preliminary data.</text>
</comment>
<dbReference type="AlphaFoldDB" id="A0A1Y3GAI4"/>
<dbReference type="Pfam" id="PF23336">
    <property type="entry name" value="HTH_TbsP_C"/>
    <property type="match status" value="1"/>
</dbReference>
<evidence type="ECO:0000313" key="2">
    <source>
        <dbReference type="EMBL" id="OUJ18462.1"/>
    </source>
</evidence>
<dbReference type="InterPro" id="IPR056163">
    <property type="entry name" value="TbsP_C"/>
</dbReference>
<evidence type="ECO:0000259" key="1">
    <source>
        <dbReference type="Pfam" id="PF23336"/>
    </source>
</evidence>
<gene>
    <name evidence="2" type="ORF">AMET1_1378</name>
</gene>
<feature type="domain" description="Transcriptional regulator TbsP-like C-terminal" evidence="1">
    <location>
        <begin position="7"/>
        <end position="116"/>
    </location>
</feature>
<reference evidence="2 3" key="1">
    <citation type="submission" date="2016-12" db="EMBL/GenBank/DDBJ databases">
        <title>Discovery of methanogenic haloarchaea.</title>
        <authorList>
            <person name="Sorokin D.Y."/>
            <person name="Makarova K.S."/>
            <person name="Abbas B."/>
            <person name="Ferrer M."/>
            <person name="Golyshin P.N."/>
        </authorList>
    </citation>
    <scope>NUCLEOTIDE SEQUENCE [LARGE SCALE GENOMIC DNA]</scope>
    <source>
        <strain evidence="2">AMET1</strain>
    </source>
</reference>
<dbReference type="RefSeq" id="WP_143406892.1">
    <property type="nucleotide sequence ID" value="NZ_MRZU01000004.1"/>
</dbReference>
<dbReference type="Proteomes" id="UP000195137">
    <property type="component" value="Unassembled WGS sequence"/>
</dbReference>
<proteinExistence type="predicted"/>
<keyword evidence="3" id="KW-1185">Reference proteome</keyword>
<organism evidence="2 3">
    <name type="scientific">Methanonatronarchaeum thermophilum</name>
    <dbReference type="NCBI Taxonomy" id="1927129"/>
    <lineage>
        <taxon>Archaea</taxon>
        <taxon>Methanobacteriati</taxon>
        <taxon>Methanobacteriota</taxon>
        <taxon>Methanonatronarchaeia</taxon>
        <taxon>Methanonatronarchaeales</taxon>
        <taxon>Methanonatronarchaeaceae</taxon>
        <taxon>Methanonatronarchaeum</taxon>
    </lineage>
</organism>
<sequence length="132" mass="15419">MKCAETVESMSKYLKKQTVIDFQLLNRKFEGEKYRICNEKLIDVISIIILSAAKNEELFQDIINWGEENGVASPATFSRRKNFLIDLELIKENKIKEGVGRPKLKLKLNQQRFEKMFGKTFFKKNIKNNGDL</sequence>